<dbReference type="SUPFAM" id="SSF52172">
    <property type="entry name" value="CheY-like"/>
    <property type="match status" value="1"/>
</dbReference>
<keyword evidence="13" id="KW-1185">Reference proteome</keyword>
<dbReference type="FunFam" id="1.10.10.10:FF:000099">
    <property type="entry name" value="Two-component system response regulator TorR"/>
    <property type="match status" value="1"/>
</dbReference>
<dbReference type="Gene3D" id="6.10.250.690">
    <property type="match status" value="1"/>
</dbReference>
<evidence type="ECO:0000256" key="4">
    <source>
        <dbReference type="ARBA" id="ARBA00023012"/>
    </source>
</evidence>
<name>A0A941DLV5_9BURK</name>
<keyword evidence="7" id="KW-0804">Transcription</keyword>
<sequence length="239" mass="26701">MDTSTHILIVDDDRDIRSLLGEYLDGNGFKATTAADGKAMWAALQQQNFALIVLDLNLPGEDGLSLCRTLRGKSATPVIMLTARSEPLDRILGLEMGADDYVPKPFEPRELLARIRSVLRRTQATKSPETGQARKFRFGDWVLDTTARHLVSPDNTIVSLSGAEYKMLTIFLEHPNQILNRDQLLNMTHGRDADPFDRSIDIQISRLRQKLGEDARSPQIIKTVRNGGYVLSVIVSTDE</sequence>
<evidence type="ECO:0000256" key="9">
    <source>
        <dbReference type="PROSITE-ProRule" id="PRU01091"/>
    </source>
</evidence>
<dbReference type="InterPro" id="IPR036388">
    <property type="entry name" value="WH-like_DNA-bd_sf"/>
</dbReference>
<dbReference type="GO" id="GO:0006355">
    <property type="term" value="P:regulation of DNA-templated transcription"/>
    <property type="evidence" value="ECO:0007669"/>
    <property type="project" value="InterPro"/>
</dbReference>
<evidence type="ECO:0000256" key="7">
    <source>
        <dbReference type="ARBA" id="ARBA00023163"/>
    </source>
</evidence>
<evidence type="ECO:0000259" key="11">
    <source>
        <dbReference type="PROSITE" id="PS51755"/>
    </source>
</evidence>
<dbReference type="FunFam" id="3.40.50.2300:FF:000001">
    <property type="entry name" value="DNA-binding response regulator PhoB"/>
    <property type="match status" value="1"/>
</dbReference>
<dbReference type="Pfam" id="PF00072">
    <property type="entry name" value="Response_reg"/>
    <property type="match status" value="1"/>
</dbReference>
<dbReference type="RefSeq" id="WP_212688787.1">
    <property type="nucleotide sequence ID" value="NZ_JAGSPN010000012.1"/>
</dbReference>
<dbReference type="GO" id="GO:0000976">
    <property type="term" value="F:transcription cis-regulatory region binding"/>
    <property type="evidence" value="ECO:0007669"/>
    <property type="project" value="TreeGrafter"/>
</dbReference>
<keyword evidence="3 8" id="KW-0597">Phosphoprotein</keyword>
<organism evidence="12 13">
    <name type="scientific">Undibacterium luofuense</name>
    <dbReference type="NCBI Taxonomy" id="2828733"/>
    <lineage>
        <taxon>Bacteria</taxon>
        <taxon>Pseudomonadati</taxon>
        <taxon>Pseudomonadota</taxon>
        <taxon>Betaproteobacteria</taxon>
        <taxon>Burkholderiales</taxon>
        <taxon>Oxalobacteraceae</taxon>
        <taxon>Undibacterium</taxon>
    </lineage>
</organism>
<keyword evidence="6 9" id="KW-0238">DNA-binding</keyword>
<dbReference type="GO" id="GO:0000156">
    <property type="term" value="F:phosphorelay response regulator activity"/>
    <property type="evidence" value="ECO:0007669"/>
    <property type="project" value="TreeGrafter"/>
</dbReference>
<dbReference type="InterPro" id="IPR001789">
    <property type="entry name" value="Sig_transdc_resp-reg_receiver"/>
</dbReference>
<accession>A0A941DLV5</accession>
<dbReference type="Gene3D" id="1.10.10.10">
    <property type="entry name" value="Winged helix-like DNA-binding domain superfamily/Winged helix DNA-binding domain"/>
    <property type="match status" value="1"/>
</dbReference>
<feature type="DNA-binding region" description="OmpR/PhoB-type" evidence="9">
    <location>
        <begin position="133"/>
        <end position="233"/>
    </location>
</feature>
<dbReference type="CDD" id="cd00383">
    <property type="entry name" value="trans_reg_C"/>
    <property type="match status" value="1"/>
</dbReference>
<keyword evidence="2" id="KW-0963">Cytoplasm</keyword>
<evidence type="ECO:0000313" key="13">
    <source>
        <dbReference type="Proteomes" id="UP000680067"/>
    </source>
</evidence>
<evidence type="ECO:0000313" key="12">
    <source>
        <dbReference type="EMBL" id="MBR7783512.1"/>
    </source>
</evidence>
<evidence type="ECO:0000256" key="5">
    <source>
        <dbReference type="ARBA" id="ARBA00023015"/>
    </source>
</evidence>
<reference evidence="12" key="1">
    <citation type="submission" date="2021-04" db="EMBL/GenBank/DDBJ databases">
        <title>novel species isolated from subtropical streams in China.</title>
        <authorList>
            <person name="Lu H."/>
        </authorList>
    </citation>
    <scope>NUCLEOTIDE SEQUENCE</scope>
    <source>
        <strain evidence="12">LFS511W</strain>
    </source>
</reference>
<feature type="domain" description="Response regulatory" evidence="10">
    <location>
        <begin position="6"/>
        <end position="119"/>
    </location>
</feature>
<dbReference type="SUPFAM" id="SSF46894">
    <property type="entry name" value="C-terminal effector domain of the bipartite response regulators"/>
    <property type="match status" value="1"/>
</dbReference>
<evidence type="ECO:0000256" key="2">
    <source>
        <dbReference type="ARBA" id="ARBA00022490"/>
    </source>
</evidence>
<keyword evidence="5" id="KW-0805">Transcription regulation</keyword>
<dbReference type="SMART" id="SM00862">
    <property type="entry name" value="Trans_reg_C"/>
    <property type="match status" value="1"/>
</dbReference>
<evidence type="ECO:0000256" key="6">
    <source>
        <dbReference type="ARBA" id="ARBA00023125"/>
    </source>
</evidence>
<comment type="subcellular location">
    <subcellularLocation>
        <location evidence="1">Cytoplasm</location>
    </subcellularLocation>
</comment>
<dbReference type="Gene3D" id="3.40.50.2300">
    <property type="match status" value="1"/>
</dbReference>
<dbReference type="InterPro" id="IPR039420">
    <property type="entry name" value="WalR-like"/>
</dbReference>
<dbReference type="InterPro" id="IPR011006">
    <property type="entry name" value="CheY-like_superfamily"/>
</dbReference>
<dbReference type="PANTHER" id="PTHR48111:SF4">
    <property type="entry name" value="DNA-BINDING DUAL TRANSCRIPTIONAL REGULATOR OMPR"/>
    <property type="match status" value="1"/>
</dbReference>
<proteinExistence type="predicted"/>
<evidence type="ECO:0000256" key="3">
    <source>
        <dbReference type="ARBA" id="ARBA00022553"/>
    </source>
</evidence>
<feature type="domain" description="OmpR/PhoB-type" evidence="11">
    <location>
        <begin position="133"/>
        <end position="233"/>
    </location>
</feature>
<dbReference type="PROSITE" id="PS50110">
    <property type="entry name" value="RESPONSE_REGULATORY"/>
    <property type="match status" value="1"/>
</dbReference>
<dbReference type="GO" id="GO:0005829">
    <property type="term" value="C:cytosol"/>
    <property type="evidence" value="ECO:0007669"/>
    <property type="project" value="TreeGrafter"/>
</dbReference>
<dbReference type="InterPro" id="IPR001867">
    <property type="entry name" value="OmpR/PhoB-type_DNA-bd"/>
</dbReference>
<dbReference type="PROSITE" id="PS51755">
    <property type="entry name" value="OMPR_PHOB"/>
    <property type="match status" value="1"/>
</dbReference>
<evidence type="ECO:0000259" key="10">
    <source>
        <dbReference type="PROSITE" id="PS50110"/>
    </source>
</evidence>
<dbReference type="AlphaFoldDB" id="A0A941DLV5"/>
<dbReference type="Proteomes" id="UP000680067">
    <property type="component" value="Unassembled WGS sequence"/>
</dbReference>
<dbReference type="InterPro" id="IPR016032">
    <property type="entry name" value="Sig_transdc_resp-reg_C-effctor"/>
</dbReference>
<evidence type="ECO:0000256" key="8">
    <source>
        <dbReference type="PROSITE-ProRule" id="PRU00169"/>
    </source>
</evidence>
<dbReference type="SMART" id="SM00448">
    <property type="entry name" value="REC"/>
    <property type="match status" value="1"/>
</dbReference>
<gene>
    <name evidence="12" type="ORF">KDM89_15310</name>
</gene>
<dbReference type="EMBL" id="JAGSPN010000012">
    <property type="protein sequence ID" value="MBR7783512.1"/>
    <property type="molecule type" value="Genomic_DNA"/>
</dbReference>
<keyword evidence="4" id="KW-0902">Two-component regulatory system</keyword>
<protein>
    <submittedName>
        <fullName evidence="12">Response regulator</fullName>
    </submittedName>
</protein>
<dbReference type="GO" id="GO:0032993">
    <property type="term" value="C:protein-DNA complex"/>
    <property type="evidence" value="ECO:0007669"/>
    <property type="project" value="TreeGrafter"/>
</dbReference>
<feature type="modified residue" description="4-aspartylphosphate" evidence="8">
    <location>
        <position position="55"/>
    </location>
</feature>
<dbReference type="Pfam" id="PF00486">
    <property type="entry name" value="Trans_reg_C"/>
    <property type="match status" value="1"/>
</dbReference>
<evidence type="ECO:0000256" key="1">
    <source>
        <dbReference type="ARBA" id="ARBA00004496"/>
    </source>
</evidence>
<dbReference type="PANTHER" id="PTHR48111">
    <property type="entry name" value="REGULATOR OF RPOS"/>
    <property type="match status" value="1"/>
</dbReference>
<comment type="caution">
    <text evidence="12">The sequence shown here is derived from an EMBL/GenBank/DDBJ whole genome shotgun (WGS) entry which is preliminary data.</text>
</comment>